<dbReference type="PROSITE" id="PS51473">
    <property type="entry name" value="GNK2"/>
    <property type="match status" value="1"/>
</dbReference>
<dbReference type="PROSITE" id="PS50011">
    <property type="entry name" value="PROTEIN_KINASE_DOM"/>
    <property type="match status" value="1"/>
</dbReference>
<name>A0AAW1JQU6_SAPOF</name>
<feature type="compositionally biased region" description="Polar residues" evidence="4">
    <location>
        <begin position="587"/>
        <end position="597"/>
    </location>
</feature>
<dbReference type="Gene3D" id="3.30.200.20">
    <property type="entry name" value="Phosphorylase Kinase, domain 1"/>
    <property type="match status" value="1"/>
</dbReference>
<protein>
    <submittedName>
        <fullName evidence="9">Uncharacterized protein</fullName>
    </submittedName>
</protein>
<keyword evidence="10" id="KW-1185">Reference proteome</keyword>
<sequence length="613" mass="68243">MGKIVLFLVSILVYGSCSNVINAEFTYVNTGCINTGLNYTNGDPLRKNIDFLFDNLASKSSSLKFYNSSAGDNPIQVYGFFQCRYDVGPDICSSCVRDATQRIVEKCPLYGDATIYYLECMLRYSNRSTIFTNLETFRGAYRWSPTNVSNYNEFAPILANEMDNVIKNAKNSSESVLATVFYPSCQLRYDSTNPILNDQLLIMAPPPNRGQGKGTSLKPGIIAGIAIWASVGLLGLAVVLWICLSRKKPKVESRDLPPSSPKGTSIPFLPGLVDVEFVQYNFTTLKTATGDFSAENRLGRGFGIVYKGTLEMGKQVAIKRLSRLSGTSGQGTKEFMNEARFLAKLQHKNLVRLVGSCSDGDEKLLVYEFMPNSSLERFLSDPNKRTLLDWGKRYKIIMGIARGLQYLHEDSREMTQDSRLTIIHCDLKPGNILLDKQMNAKIADFGTDKLNGVEQKSGNTSRIVGTQGYMAPEYIMTEEYSEKYDVYSFGVMLLEIVSGQKNRILYPSQQKEDLPVHIWRLWTEGRSLDITDPTLYNNCSSTDVIGCIQIGLLCVQPDADQRPTMTSVVLMLTGSVDLPVPSAPTMSSHQFNITNSHTGEDDHDSSSSKTVTW</sequence>
<evidence type="ECO:0000313" key="10">
    <source>
        <dbReference type="Proteomes" id="UP001443914"/>
    </source>
</evidence>
<dbReference type="CDD" id="cd23509">
    <property type="entry name" value="Gnk2-like"/>
    <property type="match status" value="1"/>
</dbReference>
<dbReference type="InterPro" id="IPR002902">
    <property type="entry name" value="GNK2"/>
</dbReference>
<dbReference type="GO" id="GO:0005524">
    <property type="term" value="F:ATP binding"/>
    <property type="evidence" value="ECO:0007669"/>
    <property type="project" value="InterPro"/>
</dbReference>
<keyword evidence="5" id="KW-0472">Membrane</keyword>
<organism evidence="9 10">
    <name type="scientific">Saponaria officinalis</name>
    <name type="common">Common soapwort</name>
    <name type="synonym">Lychnis saponaria</name>
    <dbReference type="NCBI Taxonomy" id="3572"/>
    <lineage>
        <taxon>Eukaryota</taxon>
        <taxon>Viridiplantae</taxon>
        <taxon>Streptophyta</taxon>
        <taxon>Embryophyta</taxon>
        <taxon>Tracheophyta</taxon>
        <taxon>Spermatophyta</taxon>
        <taxon>Magnoliopsida</taxon>
        <taxon>eudicotyledons</taxon>
        <taxon>Gunneridae</taxon>
        <taxon>Pentapetalae</taxon>
        <taxon>Caryophyllales</taxon>
        <taxon>Caryophyllaceae</taxon>
        <taxon>Caryophylleae</taxon>
        <taxon>Saponaria</taxon>
    </lineage>
</organism>
<feature type="domain" description="Protein kinase" evidence="7">
    <location>
        <begin position="292"/>
        <end position="592"/>
    </location>
</feature>
<dbReference type="InterPro" id="IPR008271">
    <property type="entry name" value="Ser/Thr_kinase_AS"/>
</dbReference>
<dbReference type="FunFam" id="1.10.510.10:FF:000384">
    <property type="entry name" value="G-type lectin S-receptor-like serine/threonine-protein kinase"/>
    <property type="match status" value="1"/>
</dbReference>
<dbReference type="AlphaFoldDB" id="A0AAW1JQU6"/>
<dbReference type="SUPFAM" id="SSF56112">
    <property type="entry name" value="Protein kinase-like (PK-like)"/>
    <property type="match status" value="1"/>
</dbReference>
<dbReference type="Pfam" id="PF00069">
    <property type="entry name" value="Pkinase"/>
    <property type="match status" value="1"/>
</dbReference>
<evidence type="ECO:0000256" key="1">
    <source>
        <dbReference type="ARBA" id="ARBA00022729"/>
    </source>
</evidence>
<dbReference type="GO" id="GO:0004672">
    <property type="term" value="F:protein kinase activity"/>
    <property type="evidence" value="ECO:0007669"/>
    <property type="project" value="InterPro"/>
</dbReference>
<evidence type="ECO:0000256" key="2">
    <source>
        <dbReference type="ARBA" id="ARBA00022737"/>
    </source>
</evidence>
<keyword evidence="3" id="KW-0325">Glycoprotein</keyword>
<feature type="signal peptide" evidence="6">
    <location>
        <begin position="1"/>
        <end position="23"/>
    </location>
</feature>
<feature type="domain" description="Gnk2-homologous" evidence="8">
    <location>
        <begin position="27"/>
        <end position="129"/>
    </location>
</feature>
<accession>A0AAW1JQU6</accession>
<evidence type="ECO:0000313" key="9">
    <source>
        <dbReference type="EMBL" id="KAK9706474.1"/>
    </source>
</evidence>
<dbReference type="PANTHER" id="PTHR27006:SF639">
    <property type="entry name" value="CYSTEINE-RICH RECEPTOR-LIKE PROTEIN KINASE 11"/>
    <property type="match status" value="1"/>
</dbReference>
<feature type="region of interest" description="Disordered" evidence="4">
    <location>
        <begin position="587"/>
        <end position="613"/>
    </location>
</feature>
<evidence type="ECO:0000256" key="3">
    <source>
        <dbReference type="ARBA" id="ARBA00023180"/>
    </source>
</evidence>
<dbReference type="EMBL" id="JBDFQZ010000007">
    <property type="protein sequence ID" value="KAK9706474.1"/>
    <property type="molecule type" value="Genomic_DNA"/>
</dbReference>
<dbReference type="PANTHER" id="PTHR27006">
    <property type="entry name" value="PROMASTIGOTE SURFACE ANTIGEN PROTEIN PSA"/>
    <property type="match status" value="1"/>
</dbReference>
<feature type="chain" id="PRO_5043351435" evidence="6">
    <location>
        <begin position="24"/>
        <end position="613"/>
    </location>
</feature>
<evidence type="ECO:0000256" key="5">
    <source>
        <dbReference type="SAM" id="Phobius"/>
    </source>
</evidence>
<reference evidence="9" key="1">
    <citation type="submission" date="2024-03" db="EMBL/GenBank/DDBJ databases">
        <title>WGS assembly of Saponaria officinalis var. Norfolk2.</title>
        <authorList>
            <person name="Jenkins J."/>
            <person name="Shu S."/>
            <person name="Grimwood J."/>
            <person name="Barry K."/>
            <person name="Goodstein D."/>
            <person name="Schmutz J."/>
            <person name="Leebens-Mack J."/>
            <person name="Osbourn A."/>
        </authorList>
    </citation>
    <scope>NUCLEOTIDE SEQUENCE [LARGE SCALE GENOMIC DNA]</scope>
    <source>
        <strain evidence="9">JIC</strain>
    </source>
</reference>
<dbReference type="SMART" id="SM00220">
    <property type="entry name" value="S_TKc"/>
    <property type="match status" value="1"/>
</dbReference>
<keyword evidence="2" id="KW-0677">Repeat</keyword>
<proteinExistence type="predicted"/>
<dbReference type="PROSITE" id="PS00108">
    <property type="entry name" value="PROTEIN_KINASE_ST"/>
    <property type="match status" value="1"/>
</dbReference>
<keyword evidence="5" id="KW-0812">Transmembrane</keyword>
<dbReference type="CDD" id="cd14066">
    <property type="entry name" value="STKc_IRAK"/>
    <property type="match status" value="1"/>
</dbReference>
<dbReference type="Gene3D" id="1.10.510.10">
    <property type="entry name" value="Transferase(Phosphotransferase) domain 1"/>
    <property type="match status" value="1"/>
</dbReference>
<dbReference type="Proteomes" id="UP001443914">
    <property type="component" value="Unassembled WGS sequence"/>
</dbReference>
<dbReference type="InterPro" id="IPR038408">
    <property type="entry name" value="GNK2_sf"/>
</dbReference>
<gene>
    <name evidence="9" type="ORF">RND81_07G127800</name>
</gene>
<evidence type="ECO:0000259" key="7">
    <source>
        <dbReference type="PROSITE" id="PS50011"/>
    </source>
</evidence>
<dbReference type="InterPro" id="IPR000719">
    <property type="entry name" value="Prot_kinase_dom"/>
</dbReference>
<evidence type="ECO:0000259" key="8">
    <source>
        <dbReference type="PROSITE" id="PS51473"/>
    </source>
</evidence>
<keyword evidence="5" id="KW-1133">Transmembrane helix</keyword>
<dbReference type="Gene3D" id="3.30.430.20">
    <property type="entry name" value="Gnk2 domain, C-X8-C-X2-C motif"/>
    <property type="match status" value="1"/>
</dbReference>
<feature type="transmembrane region" description="Helical" evidence="5">
    <location>
        <begin position="221"/>
        <end position="244"/>
    </location>
</feature>
<evidence type="ECO:0000256" key="4">
    <source>
        <dbReference type="SAM" id="MobiDB-lite"/>
    </source>
</evidence>
<dbReference type="InterPro" id="IPR011009">
    <property type="entry name" value="Kinase-like_dom_sf"/>
</dbReference>
<comment type="caution">
    <text evidence="9">The sequence shown here is derived from an EMBL/GenBank/DDBJ whole genome shotgun (WGS) entry which is preliminary data.</text>
</comment>
<evidence type="ECO:0000256" key="6">
    <source>
        <dbReference type="SAM" id="SignalP"/>
    </source>
</evidence>
<dbReference type="Pfam" id="PF01657">
    <property type="entry name" value="Stress-antifung"/>
    <property type="match status" value="1"/>
</dbReference>
<keyword evidence="1 6" id="KW-0732">Signal</keyword>